<organism evidence="1 2">
    <name type="scientific">Georgenia deserti</name>
    <dbReference type="NCBI Taxonomy" id="2093781"/>
    <lineage>
        <taxon>Bacteria</taxon>
        <taxon>Bacillati</taxon>
        <taxon>Actinomycetota</taxon>
        <taxon>Actinomycetes</taxon>
        <taxon>Micrococcales</taxon>
        <taxon>Bogoriellaceae</taxon>
        <taxon>Georgenia</taxon>
    </lineage>
</organism>
<reference evidence="2" key="1">
    <citation type="journal article" date="2019" name="Int. J. Syst. Evol. Microbiol.">
        <title>The Global Catalogue of Microorganisms (GCM) 10K type strain sequencing project: providing services to taxonomists for standard genome sequencing and annotation.</title>
        <authorList>
            <consortium name="The Broad Institute Genomics Platform"/>
            <consortium name="The Broad Institute Genome Sequencing Center for Infectious Disease"/>
            <person name="Wu L."/>
            <person name="Ma J."/>
        </authorList>
    </citation>
    <scope>NUCLEOTIDE SEQUENCE [LARGE SCALE GENOMIC DNA]</scope>
    <source>
        <strain evidence="2">JCM 17130</strain>
    </source>
</reference>
<accession>A0ABW4L1W1</accession>
<protein>
    <submittedName>
        <fullName evidence="1">Uncharacterized protein</fullName>
    </submittedName>
</protein>
<dbReference type="Proteomes" id="UP001597277">
    <property type="component" value="Unassembled WGS sequence"/>
</dbReference>
<evidence type="ECO:0000313" key="1">
    <source>
        <dbReference type="EMBL" id="MFD1716412.1"/>
    </source>
</evidence>
<keyword evidence="2" id="KW-1185">Reference proteome</keyword>
<proteinExistence type="predicted"/>
<name>A0ABW4L1W1_9MICO</name>
<dbReference type="RefSeq" id="WP_388001856.1">
    <property type="nucleotide sequence ID" value="NZ_JBHUEE010000001.1"/>
</dbReference>
<evidence type="ECO:0000313" key="2">
    <source>
        <dbReference type="Proteomes" id="UP001597277"/>
    </source>
</evidence>
<comment type="caution">
    <text evidence="1">The sequence shown here is derived from an EMBL/GenBank/DDBJ whole genome shotgun (WGS) entry which is preliminary data.</text>
</comment>
<sequence>MNDYTVEWPLWGEDGMLDRSDLAVDPILTERLELWASLFNHYFDPDSGWPARELAQFHRQLGEQLARELENSLGEGNVQLQYWETSVRGKD</sequence>
<dbReference type="EMBL" id="JBHUEE010000001">
    <property type="protein sequence ID" value="MFD1716412.1"/>
    <property type="molecule type" value="Genomic_DNA"/>
</dbReference>
<gene>
    <name evidence="1" type="ORF">ACFSE6_01075</name>
</gene>